<protein>
    <submittedName>
        <fullName evidence="2">Uncharacterized protein</fullName>
    </submittedName>
</protein>
<keyword evidence="1" id="KW-0175">Coiled coil</keyword>
<feature type="coiled-coil region" evidence="1">
    <location>
        <begin position="1"/>
        <end position="56"/>
    </location>
</feature>
<accession>A0ABN8NF49</accession>
<sequence>MTNIQSEVSSLKVRADSAETKLREMDTGLQYANAEVEDLKTQSRNNQQSIVSLKERLLYEEVYNRRKNLRFFGLPESTESTIEDSSEVLYCILERDLDIEGAHNIEFQRVHRLGRKKAGISSSIIARFLRYPDWERVFKATLEAQDEIDVKVYAVLPKEIQENRRKQWPRLKRVGEEGEIAYITEVEDIWRTQWQGKLFFSHCTCHSCGVMVLVRGDLDFNLISIRTDDEGRYIVLEAEVQRADSLLANVYVRNKVQGENSAVLLKI</sequence>
<dbReference type="Gene3D" id="3.30.70.1820">
    <property type="entry name" value="L1 transposable element, RRM domain"/>
    <property type="match status" value="1"/>
</dbReference>
<name>A0ABN8NF49_9CNID</name>
<reference evidence="2 3" key="1">
    <citation type="submission" date="2022-05" db="EMBL/GenBank/DDBJ databases">
        <authorList>
            <consortium name="Genoscope - CEA"/>
            <person name="William W."/>
        </authorList>
    </citation>
    <scope>NUCLEOTIDE SEQUENCE [LARGE SCALE GENOMIC DNA]</scope>
</reference>
<dbReference type="InterPro" id="IPR036691">
    <property type="entry name" value="Endo/exonu/phosph_ase_sf"/>
</dbReference>
<evidence type="ECO:0000313" key="3">
    <source>
        <dbReference type="Proteomes" id="UP001159405"/>
    </source>
</evidence>
<dbReference type="Gene3D" id="3.60.10.10">
    <property type="entry name" value="Endonuclease/exonuclease/phosphatase"/>
    <property type="match status" value="1"/>
</dbReference>
<dbReference type="EMBL" id="CALNXK010000019">
    <property type="protein sequence ID" value="CAH3107099.1"/>
    <property type="molecule type" value="Genomic_DNA"/>
</dbReference>
<keyword evidence="3" id="KW-1185">Reference proteome</keyword>
<proteinExistence type="predicted"/>
<gene>
    <name evidence="2" type="ORF">PLOB_00014775</name>
</gene>
<evidence type="ECO:0000313" key="2">
    <source>
        <dbReference type="EMBL" id="CAH3107099.1"/>
    </source>
</evidence>
<comment type="caution">
    <text evidence="2">The sequence shown here is derived from an EMBL/GenBank/DDBJ whole genome shotgun (WGS) entry which is preliminary data.</text>
</comment>
<organism evidence="2 3">
    <name type="scientific">Porites lobata</name>
    <dbReference type="NCBI Taxonomy" id="104759"/>
    <lineage>
        <taxon>Eukaryota</taxon>
        <taxon>Metazoa</taxon>
        <taxon>Cnidaria</taxon>
        <taxon>Anthozoa</taxon>
        <taxon>Hexacorallia</taxon>
        <taxon>Scleractinia</taxon>
        <taxon>Fungiina</taxon>
        <taxon>Poritidae</taxon>
        <taxon>Porites</taxon>
    </lineage>
</organism>
<dbReference type="Proteomes" id="UP001159405">
    <property type="component" value="Unassembled WGS sequence"/>
</dbReference>
<evidence type="ECO:0000256" key="1">
    <source>
        <dbReference type="SAM" id="Coils"/>
    </source>
</evidence>